<dbReference type="EMBL" id="JAVRRD010000157">
    <property type="protein sequence ID" value="KAK5041470.1"/>
    <property type="molecule type" value="Genomic_DNA"/>
</dbReference>
<dbReference type="RefSeq" id="XP_064699706.1">
    <property type="nucleotide sequence ID" value="XM_064846884.1"/>
</dbReference>
<evidence type="ECO:0000313" key="2">
    <source>
        <dbReference type="EMBL" id="KAK5041470.1"/>
    </source>
</evidence>
<name>A0AAV9MTP5_9EURO</name>
<protein>
    <recommendedName>
        <fullName evidence="4">Zn(2)-C6 fungal-type domain-containing protein</fullName>
    </recommendedName>
</protein>
<dbReference type="GeneID" id="89971483"/>
<keyword evidence="1" id="KW-0175">Coiled coil</keyword>
<evidence type="ECO:0008006" key="4">
    <source>
        <dbReference type="Google" id="ProtNLM"/>
    </source>
</evidence>
<sequence>MSTSPPLKDSHRVSSTLRRKALAAAIELESPFAMVACSNCARSGDTCYFGERSKKCSCCIRKNADCDGSFALEEFRRVADEKKVLQEKSRRKRKEIARLRRALADAESEDNSIQDSVSQLETISSNMLRREMRALGVLEEQPPESSGAFADPELPWMEVPITDSVDWELVFPASSGDDGVEPSSASCVS</sequence>
<proteinExistence type="predicted"/>
<comment type="caution">
    <text evidence="2">The sequence shown here is derived from an EMBL/GenBank/DDBJ whole genome shotgun (WGS) entry which is preliminary data.</text>
</comment>
<feature type="coiled-coil region" evidence="1">
    <location>
        <begin position="82"/>
        <end position="116"/>
    </location>
</feature>
<dbReference type="AlphaFoldDB" id="A0AAV9MTP5"/>
<dbReference type="Proteomes" id="UP001358417">
    <property type="component" value="Unassembled WGS sequence"/>
</dbReference>
<reference evidence="2 3" key="1">
    <citation type="submission" date="2023-08" db="EMBL/GenBank/DDBJ databases">
        <title>Black Yeasts Isolated from many extreme environments.</title>
        <authorList>
            <person name="Coleine C."/>
            <person name="Stajich J.E."/>
            <person name="Selbmann L."/>
        </authorList>
    </citation>
    <scope>NUCLEOTIDE SEQUENCE [LARGE SCALE GENOMIC DNA]</scope>
    <source>
        <strain evidence="2 3">CCFEE 5792</strain>
    </source>
</reference>
<evidence type="ECO:0000256" key="1">
    <source>
        <dbReference type="SAM" id="Coils"/>
    </source>
</evidence>
<accession>A0AAV9MTP5</accession>
<gene>
    <name evidence="2" type="ORF">LTR84_003294</name>
</gene>
<evidence type="ECO:0000313" key="3">
    <source>
        <dbReference type="Proteomes" id="UP001358417"/>
    </source>
</evidence>
<keyword evidence="3" id="KW-1185">Reference proteome</keyword>
<organism evidence="2 3">
    <name type="scientific">Exophiala bonariae</name>
    <dbReference type="NCBI Taxonomy" id="1690606"/>
    <lineage>
        <taxon>Eukaryota</taxon>
        <taxon>Fungi</taxon>
        <taxon>Dikarya</taxon>
        <taxon>Ascomycota</taxon>
        <taxon>Pezizomycotina</taxon>
        <taxon>Eurotiomycetes</taxon>
        <taxon>Chaetothyriomycetidae</taxon>
        <taxon>Chaetothyriales</taxon>
        <taxon>Herpotrichiellaceae</taxon>
        <taxon>Exophiala</taxon>
    </lineage>
</organism>